<dbReference type="EMBL" id="UPHU01000001">
    <property type="protein sequence ID" value="VBA50128.1"/>
    <property type="molecule type" value="Genomic_DNA"/>
</dbReference>
<proteinExistence type="predicted"/>
<dbReference type="Proteomes" id="UP000268285">
    <property type="component" value="Unassembled WGS sequence"/>
</dbReference>
<feature type="region of interest" description="Disordered" evidence="1">
    <location>
        <begin position="1"/>
        <end position="21"/>
    </location>
</feature>
<gene>
    <name evidence="2" type="ORF">LAUMK142_02401</name>
</gene>
<accession>A0A498QT10</accession>
<keyword evidence="3" id="KW-1185">Reference proteome</keyword>
<reference evidence="2 3" key="1">
    <citation type="submission" date="2018-09" db="EMBL/GenBank/DDBJ databases">
        <authorList>
            <person name="Tagini F."/>
        </authorList>
    </citation>
    <scope>NUCLEOTIDE SEQUENCE [LARGE SCALE GENOMIC DNA]</scope>
    <source>
        <strain evidence="2 3">MK142</strain>
    </source>
</reference>
<organism evidence="2 3">
    <name type="scientific">Mycobacterium pseudokansasii</name>
    <dbReference type="NCBI Taxonomy" id="2341080"/>
    <lineage>
        <taxon>Bacteria</taxon>
        <taxon>Bacillati</taxon>
        <taxon>Actinomycetota</taxon>
        <taxon>Actinomycetes</taxon>
        <taxon>Mycobacteriales</taxon>
        <taxon>Mycobacteriaceae</taxon>
        <taxon>Mycobacterium</taxon>
    </lineage>
</organism>
<dbReference type="AlphaFoldDB" id="A0A498QT10"/>
<name>A0A498QT10_9MYCO</name>
<sequence length="56" mass="5779">MYASDGVAGRTPTVGTEGDNFGAQTLPAEVAVVVAIRAQRAAAERMRDIVAYLAAV</sequence>
<evidence type="ECO:0000313" key="2">
    <source>
        <dbReference type="EMBL" id="VBA50128.1"/>
    </source>
</evidence>
<dbReference type="RefSeq" id="WP_168991026.1">
    <property type="nucleotide sequence ID" value="NZ_UPHN01000062.1"/>
</dbReference>
<evidence type="ECO:0000256" key="1">
    <source>
        <dbReference type="SAM" id="MobiDB-lite"/>
    </source>
</evidence>
<protein>
    <submittedName>
        <fullName evidence="2">Uncharacterized protein</fullName>
    </submittedName>
</protein>
<evidence type="ECO:0000313" key="3">
    <source>
        <dbReference type="Proteomes" id="UP000268285"/>
    </source>
</evidence>